<dbReference type="CDD" id="cd00303">
    <property type="entry name" value="retropepsin_like"/>
    <property type="match status" value="1"/>
</dbReference>
<evidence type="ECO:0000256" key="3">
    <source>
        <dbReference type="ARBA" id="ARBA00022695"/>
    </source>
</evidence>
<evidence type="ECO:0000313" key="10">
    <source>
        <dbReference type="EMBL" id="KAJ8912002.1"/>
    </source>
</evidence>
<sequence length="1403" mass="160259">MDPRAFDNGNGSFLRHGAQRGAMDASLLQRAFEEGYLRCQERQQAQSNRLIYTGFRNSLEASWTSRTSTPDQFLRAPYEPQMQRQQTVSHDRVESHGPVTSRVDTHVPAVHYEVSRKSPVPTPRRSRMQQPLGEVMQRQHENAGESPMWRTLDQTGYNEPVEAYPRPFLRPRRPTNPTDDFEEQSRRHYESVIAEEERQREMQAVRHEDSMRFLRELDTAALYEPPPVLEQRIRYADNIDGFAEDLSCHNEPRQPQMASTDRREAPRRSQPATERDNKFEQGVLTCLETLLDKNLKLQKVHYPVKTDLEYSGRDDEDPAVFMKKMDDFFDEQDVKKEEKKIKVLKAALKGAAKQWAEVQPPQITYAEFREKLLQRYNSTQLLCDITRKLYGEEQGPSEKVYAFLIKKVALFNRLAPTTPQPVRVKILTELLRACYSRAVRAEKPSNTDEMIVCCENAERDIAREAKEKSKPATKTTTTDSSKQASATQKKRTDNSDNKKSWVPAPGRESDFGDRTPGNWRKSSNDTAPRQHRDGQHPRDAQAPRRPHVNAVTTREADGRRTPSAERRRPATSGRQGAAGPGGGDTRVEYARRDRPHQRGNNQRAEETQGNEEFGALVRQEANVPGTLLPGEGGKEVRVPVQVHVPVVPVPVPAAEDSQQPEAPSNVTTNPIKTNKRRTESIFATKDIAREDAGIPSTESNPPLLRRHSVVADEINDLEEPTEMSSNDIAPLEDGEMIRIHVLTADEEAICPRLSLRMSDGEVQALVDTGAGVNLIRTDLAAGMQRVEDKLVTLQLASIGATTITSGTAEVQYTIDEMPLTTRMLLVDELHEECILGRPWLRDQRVVMDFDQRVIYFGKDRRRCAFWTEASRREIRRARGQQAAEVEMLMEQLPEEFQPELGMLISDFADVFSEEPRPASTRSTEHRIILRDDIPIRVPPFRYSEEKKKAIAEACTEMLHQGVIRRSTSEYNPPVLLILDEEPDPRQGRNTLFERVLDGQEDDEECRADRQRLLHVQLNGPQNDNERRVAAQYFVENGKLWKRKSDVQRALVVPTQLRDLVLDEYHDSVLAAHPGRDETLTAIQRAYFWQDMQRDVGDYVQSCLVCASTKRGALQAKAPLRPRIPTQPGHTWSIDVLGPYPQTVRTKKEYILVAVDLFTKWVEAEAVLRATHVEVIAFVDSIAARFGYPAVIITDNGGVFRSAQWERYLQEKHVEAYFAPIYHQRANPVERRVQELKKVLRVNRVETHRWDQHLSEALFSLRTRKNAATGQTASELVYGENLKRPGEWTIPPEVVPPQERNQEIRRQRLQQARRRQEVYARNLFPEPREAGTEFAPGSQVLTRVWTKPADGNPFHATWTGPHQVITRHGNNTYTVERDGLQVRIHVDDLRPPPPARGNAAHPQE</sequence>
<dbReference type="Gene3D" id="2.40.70.10">
    <property type="entry name" value="Acid Proteases"/>
    <property type="match status" value="1"/>
</dbReference>
<feature type="domain" description="Integrase catalytic" evidence="9">
    <location>
        <begin position="1123"/>
        <end position="1280"/>
    </location>
</feature>
<dbReference type="GO" id="GO:0003964">
    <property type="term" value="F:RNA-directed DNA polymerase activity"/>
    <property type="evidence" value="ECO:0007669"/>
    <property type="project" value="UniProtKB-EC"/>
</dbReference>
<feature type="compositionally biased region" description="Basic and acidic residues" evidence="7">
    <location>
        <begin position="528"/>
        <end position="542"/>
    </location>
</feature>
<feature type="region of interest" description="Disordered" evidence="7">
    <location>
        <begin position="163"/>
        <end position="186"/>
    </location>
</feature>
<dbReference type="InterPro" id="IPR043502">
    <property type="entry name" value="DNA/RNA_pol_sf"/>
</dbReference>
<keyword evidence="2" id="KW-0808">Transferase</keyword>
<dbReference type="PANTHER" id="PTHR37984">
    <property type="entry name" value="PROTEIN CBG26694"/>
    <property type="match status" value="1"/>
</dbReference>
<dbReference type="Pfam" id="PF00665">
    <property type="entry name" value="rve"/>
    <property type="match status" value="1"/>
</dbReference>
<feature type="compositionally biased region" description="Basic and acidic residues" evidence="7">
    <location>
        <begin position="260"/>
        <end position="277"/>
    </location>
</feature>
<keyword evidence="3" id="KW-0548">Nucleotidyltransferase</keyword>
<proteinExistence type="predicted"/>
<feature type="region of interest" description="Disordered" evidence="7">
    <location>
        <begin position="464"/>
        <end position="612"/>
    </location>
</feature>
<dbReference type="GO" id="GO:0042575">
    <property type="term" value="C:DNA polymerase complex"/>
    <property type="evidence" value="ECO:0007669"/>
    <property type="project" value="UniProtKB-ARBA"/>
</dbReference>
<dbReference type="InterPro" id="IPR001995">
    <property type="entry name" value="Peptidase_A2_cat"/>
</dbReference>
<dbReference type="InterPro" id="IPR021109">
    <property type="entry name" value="Peptidase_aspartic_dom_sf"/>
</dbReference>
<evidence type="ECO:0000256" key="2">
    <source>
        <dbReference type="ARBA" id="ARBA00022679"/>
    </source>
</evidence>
<organism evidence="10 11">
    <name type="scientific">Exocentrus adspersus</name>
    <dbReference type="NCBI Taxonomy" id="1586481"/>
    <lineage>
        <taxon>Eukaryota</taxon>
        <taxon>Metazoa</taxon>
        <taxon>Ecdysozoa</taxon>
        <taxon>Arthropoda</taxon>
        <taxon>Hexapoda</taxon>
        <taxon>Insecta</taxon>
        <taxon>Pterygota</taxon>
        <taxon>Neoptera</taxon>
        <taxon>Endopterygota</taxon>
        <taxon>Coleoptera</taxon>
        <taxon>Polyphaga</taxon>
        <taxon>Cucujiformia</taxon>
        <taxon>Chrysomeloidea</taxon>
        <taxon>Cerambycidae</taxon>
        <taxon>Lamiinae</taxon>
        <taxon>Acanthocinini</taxon>
        <taxon>Exocentrus</taxon>
    </lineage>
</organism>
<evidence type="ECO:0000256" key="6">
    <source>
        <dbReference type="ARBA" id="ARBA00022801"/>
    </source>
</evidence>
<feature type="compositionally biased region" description="Basic and acidic residues" evidence="7">
    <location>
        <begin position="490"/>
        <end position="499"/>
    </location>
</feature>
<feature type="domain" description="Peptidase A2" evidence="8">
    <location>
        <begin position="762"/>
        <end position="839"/>
    </location>
</feature>
<dbReference type="GO" id="GO:0004519">
    <property type="term" value="F:endonuclease activity"/>
    <property type="evidence" value="ECO:0007669"/>
    <property type="project" value="UniProtKB-KW"/>
</dbReference>
<dbReference type="InterPro" id="IPR001584">
    <property type="entry name" value="Integrase_cat-core"/>
</dbReference>
<dbReference type="SUPFAM" id="SSF53098">
    <property type="entry name" value="Ribonuclease H-like"/>
    <property type="match status" value="1"/>
</dbReference>
<dbReference type="GO" id="GO:0006508">
    <property type="term" value="P:proteolysis"/>
    <property type="evidence" value="ECO:0007669"/>
    <property type="project" value="InterPro"/>
</dbReference>
<dbReference type="PROSITE" id="PS50994">
    <property type="entry name" value="INTEGRASE"/>
    <property type="match status" value="1"/>
</dbReference>
<evidence type="ECO:0000256" key="5">
    <source>
        <dbReference type="ARBA" id="ARBA00022759"/>
    </source>
</evidence>
<evidence type="ECO:0000256" key="7">
    <source>
        <dbReference type="SAM" id="MobiDB-lite"/>
    </source>
</evidence>
<dbReference type="Gene3D" id="1.10.340.70">
    <property type="match status" value="1"/>
</dbReference>
<keyword evidence="6" id="KW-0378">Hydrolase</keyword>
<evidence type="ECO:0000313" key="11">
    <source>
        <dbReference type="Proteomes" id="UP001159042"/>
    </source>
</evidence>
<reference evidence="10 11" key="1">
    <citation type="journal article" date="2023" name="Insect Mol. Biol.">
        <title>Genome sequencing provides insights into the evolution of gene families encoding plant cell wall-degrading enzymes in longhorned beetles.</title>
        <authorList>
            <person name="Shin N.R."/>
            <person name="Okamura Y."/>
            <person name="Kirsch R."/>
            <person name="Pauchet Y."/>
        </authorList>
    </citation>
    <scope>NUCLEOTIDE SEQUENCE [LARGE SCALE GENOMIC DNA]</scope>
    <source>
        <strain evidence="10">EAD_L_NR</strain>
    </source>
</reference>
<keyword evidence="4" id="KW-0540">Nuclease</keyword>
<protein>
    <recommendedName>
        <fullName evidence="1">RNA-directed DNA polymerase</fullName>
        <ecNumber evidence="1">2.7.7.49</ecNumber>
    </recommendedName>
</protein>
<feature type="compositionally biased region" description="Polar residues" evidence="7">
    <location>
        <begin position="472"/>
        <end position="487"/>
    </location>
</feature>
<dbReference type="InterPro" id="IPR050951">
    <property type="entry name" value="Retrovirus_Pol_polyprotein"/>
</dbReference>
<evidence type="ECO:0000256" key="4">
    <source>
        <dbReference type="ARBA" id="ARBA00022722"/>
    </source>
</evidence>
<feature type="region of interest" description="Disordered" evidence="7">
    <location>
        <begin position="245"/>
        <end position="277"/>
    </location>
</feature>
<evidence type="ECO:0000259" key="9">
    <source>
        <dbReference type="PROSITE" id="PS50994"/>
    </source>
</evidence>
<dbReference type="Proteomes" id="UP001159042">
    <property type="component" value="Unassembled WGS sequence"/>
</dbReference>
<dbReference type="PROSITE" id="PS50175">
    <property type="entry name" value="ASP_PROT_RETROV"/>
    <property type="match status" value="1"/>
</dbReference>
<accession>A0AAV8VCT1</accession>
<dbReference type="SUPFAM" id="SSF50630">
    <property type="entry name" value="Acid proteases"/>
    <property type="match status" value="1"/>
</dbReference>
<comment type="caution">
    <text evidence="10">The sequence shown here is derived from an EMBL/GenBank/DDBJ whole genome shotgun (WGS) entry which is preliminary data.</text>
</comment>
<dbReference type="GO" id="GO:0003676">
    <property type="term" value="F:nucleic acid binding"/>
    <property type="evidence" value="ECO:0007669"/>
    <property type="project" value="InterPro"/>
</dbReference>
<dbReference type="GO" id="GO:0015074">
    <property type="term" value="P:DNA integration"/>
    <property type="evidence" value="ECO:0007669"/>
    <property type="project" value="InterPro"/>
</dbReference>
<dbReference type="PANTHER" id="PTHR37984:SF5">
    <property type="entry name" value="PROTEIN NYNRIN-LIKE"/>
    <property type="match status" value="1"/>
</dbReference>
<evidence type="ECO:0000259" key="8">
    <source>
        <dbReference type="PROSITE" id="PS50175"/>
    </source>
</evidence>
<dbReference type="InterPro" id="IPR012337">
    <property type="entry name" value="RNaseH-like_sf"/>
</dbReference>
<feature type="compositionally biased region" description="Basic and acidic residues" evidence="7">
    <location>
        <begin position="554"/>
        <end position="568"/>
    </location>
</feature>
<dbReference type="InterPro" id="IPR041588">
    <property type="entry name" value="Integrase_H2C2"/>
</dbReference>
<dbReference type="Gene3D" id="3.10.10.10">
    <property type="entry name" value="HIV Type 1 Reverse Transcriptase, subunit A, domain 1"/>
    <property type="match status" value="1"/>
</dbReference>
<dbReference type="SUPFAM" id="SSF56672">
    <property type="entry name" value="DNA/RNA polymerases"/>
    <property type="match status" value="1"/>
</dbReference>
<keyword evidence="5" id="KW-0255">Endonuclease</keyword>
<keyword evidence="11" id="KW-1185">Reference proteome</keyword>
<dbReference type="GO" id="GO:0004190">
    <property type="term" value="F:aspartic-type endopeptidase activity"/>
    <property type="evidence" value="ECO:0007669"/>
    <property type="project" value="InterPro"/>
</dbReference>
<name>A0AAV8VCT1_9CUCU</name>
<evidence type="ECO:0000256" key="1">
    <source>
        <dbReference type="ARBA" id="ARBA00012493"/>
    </source>
</evidence>
<dbReference type="Gene3D" id="3.30.420.10">
    <property type="entry name" value="Ribonuclease H-like superfamily/Ribonuclease H"/>
    <property type="match status" value="1"/>
</dbReference>
<dbReference type="Pfam" id="PF17921">
    <property type="entry name" value="Integrase_H2C2"/>
    <property type="match status" value="1"/>
</dbReference>
<dbReference type="EMBL" id="JANEYG010000151">
    <property type="protein sequence ID" value="KAJ8912002.1"/>
    <property type="molecule type" value="Genomic_DNA"/>
</dbReference>
<dbReference type="EC" id="2.7.7.49" evidence="1"/>
<dbReference type="FunFam" id="1.10.340.70:FF:000001">
    <property type="entry name" value="Retrovirus-related Pol polyprotein from transposon gypsy-like Protein"/>
    <property type="match status" value="1"/>
</dbReference>
<gene>
    <name evidence="10" type="ORF">NQ315_003538</name>
</gene>
<dbReference type="InterPro" id="IPR036397">
    <property type="entry name" value="RNaseH_sf"/>
</dbReference>